<dbReference type="WBParaSite" id="OFLC_0001062101-mRNA-1">
    <property type="protein sequence ID" value="OFLC_0001062101-mRNA-1"/>
    <property type="gene ID" value="OFLC_0001062101"/>
</dbReference>
<dbReference type="Pfam" id="PF03530">
    <property type="entry name" value="SK_channel"/>
    <property type="match status" value="1"/>
</dbReference>
<sequence>MALIDSGADDWRVALTTERAIKLAIELIVCAICPVPGFHYNFFFQFYEILNSKI</sequence>
<organism evidence="3">
    <name type="scientific">Onchocerca flexuosa</name>
    <dbReference type="NCBI Taxonomy" id="387005"/>
    <lineage>
        <taxon>Eukaryota</taxon>
        <taxon>Metazoa</taxon>
        <taxon>Ecdysozoa</taxon>
        <taxon>Nematoda</taxon>
        <taxon>Chromadorea</taxon>
        <taxon>Rhabditida</taxon>
        <taxon>Spirurina</taxon>
        <taxon>Spiruromorpha</taxon>
        <taxon>Filarioidea</taxon>
        <taxon>Onchocercidae</taxon>
        <taxon>Onchocerca</taxon>
    </lineage>
</organism>
<accession>A0A183HT09</accession>
<reference evidence="3" key="1">
    <citation type="submission" date="2016-06" db="UniProtKB">
        <authorList>
            <consortium name="WormBaseParasite"/>
        </authorList>
    </citation>
    <scope>IDENTIFICATION</scope>
</reference>
<dbReference type="EMBL" id="UZAJ01014358">
    <property type="protein sequence ID" value="VDO69984.1"/>
    <property type="molecule type" value="Genomic_DNA"/>
</dbReference>
<evidence type="ECO:0000313" key="2">
    <source>
        <dbReference type="Proteomes" id="UP000267606"/>
    </source>
</evidence>
<dbReference type="GO" id="GO:0016020">
    <property type="term" value="C:membrane"/>
    <property type="evidence" value="ECO:0007669"/>
    <property type="project" value="InterPro"/>
</dbReference>
<protein>
    <submittedName>
        <fullName evidence="3">Peptidase A2 domain-containing protein</fullName>
    </submittedName>
</protein>
<dbReference type="InterPro" id="IPR015449">
    <property type="entry name" value="K_chnl_Ca-activ_SK"/>
</dbReference>
<dbReference type="PANTHER" id="PTHR10153">
    <property type="entry name" value="SMALL CONDUCTANCE CALCIUM-ACTIVATED POTASSIUM CHANNEL"/>
    <property type="match status" value="1"/>
</dbReference>
<evidence type="ECO:0000313" key="1">
    <source>
        <dbReference type="EMBL" id="VDO69984.1"/>
    </source>
</evidence>
<reference evidence="1 2" key="2">
    <citation type="submission" date="2018-11" db="EMBL/GenBank/DDBJ databases">
        <authorList>
            <consortium name="Pathogen Informatics"/>
        </authorList>
    </citation>
    <scope>NUCLEOTIDE SEQUENCE [LARGE SCALE GENOMIC DNA]</scope>
</reference>
<keyword evidence="2" id="KW-1185">Reference proteome</keyword>
<gene>
    <name evidence="1" type="ORF">OFLC_LOCUS10620</name>
</gene>
<dbReference type="Proteomes" id="UP000267606">
    <property type="component" value="Unassembled WGS sequence"/>
</dbReference>
<dbReference type="STRING" id="387005.A0A183HT09"/>
<dbReference type="AlphaFoldDB" id="A0A183HT09"/>
<proteinExistence type="predicted"/>
<name>A0A183HT09_9BILA</name>
<evidence type="ECO:0000313" key="3">
    <source>
        <dbReference type="WBParaSite" id="OFLC_0001062101-mRNA-1"/>
    </source>
</evidence>
<dbReference type="GO" id="GO:0016286">
    <property type="term" value="F:small conductance calcium-activated potassium channel activity"/>
    <property type="evidence" value="ECO:0007669"/>
    <property type="project" value="InterPro"/>
</dbReference>